<dbReference type="GO" id="GO:0005789">
    <property type="term" value="C:endoplasmic reticulum membrane"/>
    <property type="evidence" value="ECO:0007669"/>
    <property type="project" value="UniProtKB-SubCell"/>
</dbReference>
<dbReference type="Gene3D" id="3.40.50.410">
    <property type="entry name" value="von Willebrand factor, type A domain"/>
    <property type="match status" value="1"/>
</dbReference>
<dbReference type="InParanoid" id="A0A1D2V8Y8"/>
<feature type="non-terminal residue" evidence="8">
    <location>
        <position position="1"/>
    </location>
</feature>
<dbReference type="InterPro" id="IPR012990">
    <property type="entry name" value="Beta-sandwich_Sec23_24"/>
</dbReference>
<dbReference type="GO" id="GO:0070971">
    <property type="term" value="C:endoplasmic reticulum exit site"/>
    <property type="evidence" value="ECO:0007669"/>
    <property type="project" value="TreeGrafter"/>
</dbReference>
<gene>
    <name evidence="8" type="ORF">ASCRUDRAFT_16518</name>
</gene>
<evidence type="ECO:0000256" key="4">
    <source>
        <dbReference type="RuleBase" id="RU365030"/>
    </source>
</evidence>
<dbReference type="STRING" id="1344418.A0A1D2V8Y8"/>
<dbReference type="AlphaFoldDB" id="A0A1D2V8Y8"/>
<dbReference type="GO" id="GO:0005096">
    <property type="term" value="F:GTPase activator activity"/>
    <property type="evidence" value="ECO:0007669"/>
    <property type="project" value="TreeGrafter"/>
</dbReference>
<dbReference type="SUPFAM" id="SSF81811">
    <property type="entry name" value="Helical domain of Sec23/24"/>
    <property type="match status" value="1"/>
</dbReference>
<keyword evidence="3 4" id="KW-0333">Golgi apparatus</keyword>
<dbReference type="Pfam" id="PF04815">
    <property type="entry name" value="Sec23_helical"/>
    <property type="match status" value="1"/>
</dbReference>
<keyword evidence="4" id="KW-0931">ER-Golgi transport</keyword>
<dbReference type="PANTHER" id="PTHR11141:SF0">
    <property type="entry name" value="PROTEIN TRANSPORT PROTEIN SEC23"/>
    <property type="match status" value="1"/>
</dbReference>
<dbReference type="InterPro" id="IPR037364">
    <property type="entry name" value="Sec23"/>
</dbReference>
<dbReference type="InterPro" id="IPR006900">
    <property type="entry name" value="Sec23/24_helical_dom"/>
</dbReference>
<keyword evidence="4" id="KW-0256">Endoplasmic reticulum</keyword>
<comment type="function">
    <text evidence="4">Component of the coat protein complex II (COPII) which promotes the formation of transport vesicles from the endoplasmic reticulum (ER). The coat has two main functions, the physical deformation of the endoplasmic reticulum membrane into vesicles and the selection of cargo molecules.</text>
</comment>
<keyword evidence="4" id="KW-0813">Transport</keyword>
<feature type="non-terminal residue" evidence="8">
    <location>
        <position position="802"/>
    </location>
</feature>
<evidence type="ECO:0000313" key="8">
    <source>
        <dbReference type="EMBL" id="ODV58110.1"/>
    </source>
</evidence>
<protein>
    <recommendedName>
        <fullName evidence="4">Protein transport protein SEC23</fullName>
    </recommendedName>
</protein>
<dbReference type="SUPFAM" id="SSF53300">
    <property type="entry name" value="vWA-like"/>
    <property type="match status" value="1"/>
</dbReference>
<dbReference type="GeneID" id="30963060"/>
<dbReference type="Gene3D" id="2.60.40.1670">
    <property type="entry name" value="beta-sandwich domain of Sec23/24"/>
    <property type="match status" value="2"/>
</dbReference>
<dbReference type="GO" id="GO:0030127">
    <property type="term" value="C:COPII vesicle coat"/>
    <property type="evidence" value="ECO:0007669"/>
    <property type="project" value="InterPro"/>
</dbReference>
<dbReference type="InterPro" id="IPR029006">
    <property type="entry name" value="ADF-H/Gelsolin-like_dom_sf"/>
</dbReference>
<keyword evidence="4" id="KW-0968">Cytoplasmic vesicle</keyword>
<accession>A0A1D2V8Y8</accession>
<dbReference type="EMBL" id="KV454495">
    <property type="protein sequence ID" value="ODV58110.1"/>
    <property type="molecule type" value="Genomic_DNA"/>
</dbReference>
<reference evidence="9" key="1">
    <citation type="submission" date="2016-05" db="EMBL/GenBank/DDBJ databases">
        <title>Comparative genomics of biotechnologically important yeasts.</title>
        <authorList>
            <consortium name="DOE Joint Genome Institute"/>
            <person name="Riley R."/>
            <person name="Haridas S."/>
            <person name="Wolfe K.H."/>
            <person name="Lopes M.R."/>
            <person name="Hittinger C.T."/>
            <person name="Goker M."/>
            <person name="Salamov A."/>
            <person name="Wisecaver J."/>
            <person name="Long T.M."/>
            <person name="Aerts A.L."/>
            <person name="Barry K."/>
            <person name="Choi C."/>
            <person name="Clum A."/>
            <person name="Coughlan A.Y."/>
            <person name="Deshpande S."/>
            <person name="Douglass A.P."/>
            <person name="Hanson S.J."/>
            <person name="Klenk H.-P."/>
            <person name="Labutti K."/>
            <person name="Lapidus A."/>
            <person name="Lindquist E."/>
            <person name="Lipzen A."/>
            <person name="Meier-Kolthoff J.P."/>
            <person name="Ohm R.A."/>
            <person name="Otillar R.P."/>
            <person name="Pangilinan J."/>
            <person name="Peng Y."/>
            <person name="Rokas A."/>
            <person name="Rosa C.A."/>
            <person name="Scheuner C."/>
            <person name="Sibirny A.A."/>
            <person name="Slot J.C."/>
            <person name="Stielow J.B."/>
            <person name="Sun H."/>
            <person name="Kurtzman C.P."/>
            <person name="Blackwell M."/>
            <person name="Grigoriev I.V."/>
            <person name="Jeffries T.W."/>
        </authorList>
    </citation>
    <scope>NUCLEOTIDE SEQUENCE [LARGE SCALE GENOMIC DNA]</scope>
    <source>
        <strain evidence="9">DSM 1968</strain>
    </source>
</reference>
<evidence type="ECO:0000256" key="3">
    <source>
        <dbReference type="ARBA" id="ARBA00023034"/>
    </source>
</evidence>
<dbReference type="PANTHER" id="PTHR11141">
    <property type="entry name" value="PROTEIN TRANSPORT PROTEIN SEC23"/>
    <property type="match status" value="1"/>
</dbReference>
<dbReference type="InterPro" id="IPR036174">
    <property type="entry name" value="Znf_Sec23_Sec24_sf"/>
</dbReference>
<dbReference type="GO" id="GO:0008270">
    <property type="term" value="F:zinc ion binding"/>
    <property type="evidence" value="ECO:0007669"/>
    <property type="project" value="InterPro"/>
</dbReference>
<dbReference type="Pfam" id="PF08033">
    <property type="entry name" value="Sec23_BS"/>
    <property type="match status" value="1"/>
</dbReference>
<keyword evidence="9" id="KW-1185">Reference proteome</keyword>
<dbReference type="GO" id="GO:0090110">
    <property type="term" value="P:COPII-coated vesicle cargo loading"/>
    <property type="evidence" value="ECO:0007669"/>
    <property type="project" value="TreeGrafter"/>
</dbReference>
<dbReference type="Gene3D" id="3.40.20.10">
    <property type="entry name" value="Severin"/>
    <property type="match status" value="1"/>
</dbReference>
<dbReference type="GO" id="GO:0006886">
    <property type="term" value="P:intracellular protein transport"/>
    <property type="evidence" value="ECO:0007669"/>
    <property type="project" value="InterPro"/>
</dbReference>
<comment type="similarity">
    <text evidence="2 4">Belongs to the SEC23/SEC24 family. SEC23 subfamily.</text>
</comment>
<evidence type="ECO:0000259" key="7">
    <source>
        <dbReference type="Pfam" id="PF08033"/>
    </source>
</evidence>
<dbReference type="InterPro" id="IPR006896">
    <property type="entry name" value="Sec23/24_trunk_dom"/>
</dbReference>
<keyword evidence="4" id="KW-0653">Protein transport</keyword>
<feature type="domain" description="Sec23/Sec24 helical" evidence="6">
    <location>
        <begin position="583"/>
        <end position="685"/>
    </location>
</feature>
<dbReference type="SUPFAM" id="SSF81995">
    <property type="entry name" value="beta-sandwich domain of Sec23/24"/>
    <property type="match status" value="1"/>
</dbReference>
<dbReference type="SUPFAM" id="SSF82754">
    <property type="entry name" value="C-terminal, gelsolin-like domain of Sec23/24"/>
    <property type="match status" value="1"/>
</dbReference>
<feature type="domain" description="Sec23/Sec24 beta-sandwich" evidence="7">
    <location>
        <begin position="469"/>
        <end position="569"/>
    </location>
</feature>
<dbReference type="Pfam" id="PF04811">
    <property type="entry name" value="Sec23_trunk"/>
    <property type="match status" value="1"/>
</dbReference>
<name>A0A1D2V8Y8_9ASCO</name>
<evidence type="ECO:0000259" key="6">
    <source>
        <dbReference type="Pfam" id="PF04815"/>
    </source>
</evidence>
<evidence type="ECO:0000313" key="9">
    <source>
        <dbReference type="Proteomes" id="UP000095038"/>
    </source>
</evidence>
<keyword evidence="4" id="KW-0963">Cytoplasm</keyword>
<dbReference type="RefSeq" id="XP_020044417.1">
    <property type="nucleotide sequence ID" value="XM_020189424.1"/>
</dbReference>
<keyword evidence="4" id="KW-0479">Metal-binding</keyword>
<dbReference type="OrthoDB" id="10256289at2759"/>
<dbReference type="InterPro" id="IPR036175">
    <property type="entry name" value="Sec23/24_helical_dom_sf"/>
</dbReference>
<dbReference type="InterPro" id="IPR036465">
    <property type="entry name" value="vWFA_dom_sf"/>
</dbReference>
<feature type="domain" description="Sec23/Sec24 trunk" evidence="5">
    <location>
        <begin position="130"/>
        <end position="441"/>
    </location>
</feature>
<comment type="subcellular location">
    <subcellularLocation>
        <location evidence="4">Cytoplasm</location>
    </subcellularLocation>
    <subcellularLocation>
        <location evidence="4">Cytoplasmic vesicle</location>
        <location evidence="4">COPII-coated vesicle membrane</location>
        <topology evidence="4">Peripheral membrane protein</topology>
        <orientation evidence="4">Cytoplasmic side</orientation>
    </subcellularLocation>
    <subcellularLocation>
        <location evidence="4">Endoplasmic reticulum membrane</location>
        <topology evidence="4">Peripheral membrane protein</topology>
        <orientation evidence="4">Cytoplasmic side</orientation>
    </subcellularLocation>
    <subcellularLocation>
        <location evidence="1 4">Golgi apparatus membrane</location>
        <topology evidence="4">Peripheral membrane protein</topology>
        <orientation evidence="4">Cytoplasmic side</orientation>
    </subcellularLocation>
</comment>
<dbReference type="InterPro" id="IPR036180">
    <property type="entry name" value="Gelsolin-like_dom_sf"/>
</dbReference>
<evidence type="ECO:0000256" key="1">
    <source>
        <dbReference type="ARBA" id="ARBA00004394"/>
    </source>
</evidence>
<evidence type="ECO:0000256" key="2">
    <source>
        <dbReference type="ARBA" id="ARBA00009210"/>
    </source>
</evidence>
<organism evidence="8 9">
    <name type="scientific">Ascoidea rubescens DSM 1968</name>
    <dbReference type="NCBI Taxonomy" id="1344418"/>
    <lineage>
        <taxon>Eukaryota</taxon>
        <taxon>Fungi</taxon>
        <taxon>Dikarya</taxon>
        <taxon>Ascomycota</taxon>
        <taxon>Saccharomycotina</taxon>
        <taxon>Saccharomycetes</taxon>
        <taxon>Ascoideaceae</taxon>
        <taxon>Ascoidea</taxon>
    </lineage>
</organism>
<dbReference type="SUPFAM" id="SSF82919">
    <property type="entry name" value="Zn-finger domain of Sec23/24"/>
    <property type="match status" value="1"/>
</dbReference>
<sequence>DIEDRDGVRFNWNAFPTTRSEEVSISNLLGCVYTPLNNTEDYPIPLLDSSPVTCSNKLCSSVLNPFVKEISLYPTNNINTSRYWVCPICNQRNTLLNFNPDSIQLPQISLNSTTCEYILHDYKKSSLFSPNIILFLVDLCLEQDELSSLKKSIITSINSLPQNTLVGLITFDSIIHLYELGFSLDNKNKNKNKNKNQNITEKKSFFKKIHIFNIKNENQLNLKKFQKILAINESGLSNYDYQSKSNFNPYNKNFPYQRFFLNLDNQFDKFYFIKLINGLNPVNKSINLHDLNNSNLSSKRFLRSTGSALAISINLMKSIFSDSNAKIILLSAGPCTQGPGLIVSNDLKENIRTHNDIQKNNTKYFQNSSLFYKKLALSLLNNDKNPLVYNNNSIIEINILVGCYDQSGIYEMQPLTNLSGGSIIVTDSFKTNLFKQSFLKLFQSEFSTHINKDTSQFQSQNLSSHQDSLLKISVSNNLKIRGLIGNATSLKNHSIMSSDDEFFKNGLTNEWKILSLSPRNNYSIFFKADTLSNSIQSKNKMGNDALIQFQTIYKHSSNTHYRLRVTTVKKFTTNVIPLKQSFDFECAIVLLAKCGINKILSDPYIKYNDIIQETDKNLIKLGLNFGNYDKNDLNSFSFDNINFYSFTEFVYHLRRSNIFRIFGSSPDETAFYHHTFLKSNVSDCLLMIQPTLLSFSIQQPDEIVPVHLKAASLLKENIFVMDAFFYVVVYYGEYAASWRDSDLDKTEYVNFYTILENSRNEAIEIIKDRFPLPRYIETDEGKSQARFVMSKLDPDDFFKQNE</sequence>
<keyword evidence="4" id="KW-0862">Zinc</keyword>
<proteinExistence type="inferred from homology"/>
<dbReference type="Gene3D" id="1.20.120.730">
    <property type="entry name" value="Sec23/Sec24 helical domain"/>
    <property type="match status" value="1"/>
</dbReference>
<evidence type="ECO:0000259" key="5">
    <source>
        <dbReference type="Pfam" id="PF04811"/>
    </source>
</evidence>
<dbReference type="Proteomes" id="UP000095038">
    <property type="component" value="Unassembled WGS sequence"/>
</dbReference>
<keyword evidence="4" id="KW-0472">Membrane</keyword>
<dbReference type="GO" id="GO:0000139">
    <property type="term" value="C:Golgi membrane"/>
    <property type="evidence" value="ECO:0007669"/>
    <property type="project" value="UniProtKB-SubCell"/>
</dbReference>